<evidence type="ECO:0000313" key="2">
    <source>
        <dbReference type="EMBL" id="KAG6697338.1"/>
    </source>
</evidence>
<accession>A0A922E8S8</accession>
<gene>
    <name evidence="2" type="ORF">I3842_09G193500</name>
</gene>
<dbReference type="EMBL" id="CM031833">
    <property type="protein sequence ID" value="KAG6697336.1"/>
    <property type="molecule type" value="Genomic_DNA"/>
</dbReference>
<name>A0A922E8S8_CARIL</name>
<feature type="region of interest" description="Disordered" evidence="1">
    <location>
        <begin position="51"/>
        <end position="74"/>
    </location>
</feature>
<reference evidence="2" key="1">
    <citation type="submission" date="2021-01" db="EMBL/GenBank/DDBJ databases">
        <authorList>
            <person name="Lovell J.T."/>
            <person name="Bentley N."/>
            <person name="Bhattarai G."/>
            <person name="Jenkins J.W."/>
            <person name="Sreedasyam A."/>
            <person name="Alarcon Y."/>
            <person name="Bock C."/>
            <person name="Boston L."/>
            <person name="Carlson J."/>
            <person name="Cervantes K."/>
            <person name="Clermont K."/>
            <person name="Krom N."/>
            <person name="Kubenka K."/>
            <person name="Mamidi S."/>
            <person name="Mattison C."/>
            <person name="Monteros M."/>
            <person name="Pisani C."/>
            <person name="Plott C."/>
            <person name="Rajasekar S."/>
            <person name="Rhein H.S."/>
            <person name="Rohla C."/>
            <person name="Song M."/>
            <person name="Hilaire R.S."/>
            <person name="Shu S."/>
            <person name="Wells L."/>
            <person name="Wang X."/>
            <person name="Webber J."/>
            <person name="Heerema R.J."/>
            <person name="Klein P."/>
            <person name="Conner P."/>
            <person name="Grauke L."/>
            <person name="Grimwood J."/>
            <person name="Schmutz J."/>
            <person name="Randall J.J."/>
        </authorList>
    </citation>
    <scope>NUCLEOTIDE SEQUENCE</scope>
    <source>
        <tissue evidence="2">Leaf</tissue>
    </source>
</reference>
<sequence length="245" mass="26803">MASQIPYSVADDKDLDDAALWAVIDTAAASHSSSKSRKPLAIKYPNFQPVSPISNPAPPTKFTRNPRTPNFADSDLRISSEGEVVQEPWIYRPPRKVARTCASVVSESSPLLVVRNVQRTPTTPAYSSPEAHLSPDIERFGGKEISARSEGSPGRCGWSEDLNMRHSLSGRFPSVSLFKEYQNAAMAAGGRYHSISISLSKSKIRQLNLMRTVMFSVLNLWFGHTCKVVGSQMDGAHVSGVRRGS</sequence>
<dbReference type="AlphaFoldDB" id="A0A922E8S8"/>
<comment type="caution">
    <text evidence="2">The sequence shown here is derived from an EMBL/GenBank/DDBJ whole genome shotgun (WGS) entry which is preliminary data.</text>
</comment>
<protein>
    <submittedName>
        <fullName evidence="2">Uncharacterized protein</fullName>
    </submittedName>
</protein>
<dbReference type="EMBL" id="CM031833">
    <property type="protein sequence ID" value="KAG6697337.1"/>
    <property type="molecule type" value="Genomic_DNA"/>
</dbReference>
<dbReference type="PANTHER" id="PTHR37731">
    <property type="entry name" value="PEPTIDE TRANSPORTER FAMILY PROTEIN"/>
    <property type="match status" value="1"/>
</dbReference>
<organism evidence="2 3">
    <name type="scientific">Carya illinoinensis</name>
    <name type="common">Pecan</name>
    <dbReference type="NCBI Taxonomy" id="32201"/>
    <lineage>
        <taxon>Eukaryota</taxon>
        <taxon>Viridiplantae</taxon>
        <taxon>Streptophyta</taxon>
        <taxon>Embryophyta</taxon>
        <taxon>Tracheophyta</taxon>
        <taxon>Spermatophyta</taxon>
        <taxon>Magnoliopsida</taxon>
        <taxon>eudicotyledons</taxon>
        <taxon>Gunneridae</taxon>
        <taxon>Pentapetalae</taxon>
        <taxon>rosids</taxon>
        <taxon>fabids</taxon>
        <taxon>Fagales</taxon>
        <taxon>Juglandaceae</taxon>
        <taxon>Carya</taxon>
    </lineage>
</organism>
<evidence type="ECO:0000256" key="1">
    <source>
        <dbReference type="SAM" id="MobiDB-lite"/>
    </source>
</evidence>
<dbReference type="EMBL" id="CM031833">
    <property type="protein sequence ID" value="KAG6697338.1"/>
    <property type="molecule type" value="Genomic_DNA"/>
</dbReference>
<proteinExistence type="predicted"/>
<evidence type="ECO:0000313" key="3">
    <source>
        <dbReference type="Proteomes" id="UP000811246"/>
    </source>
</evidence>
<dbReference type="PANTHER" id="PTHR37731:SF1">
    <property type="entry name" value="PEPTIDE TRANSPORTER FAMILY PROTEIN"/>
    <property type="match status" value="1"/>
</dbReference>
<dbReference type="Proteomes" id="UP000811246">
    <property type="component" value="Chromosome 9"/>
</dbReference>